<dbReference type="Gene3D" id="2.40.170.20">
    <property type="entry name" value="TonB-dependent receptor, beta-barrel domain"/>
    <property type="match status" value="1"/>
</dbReference>
<dbReference type="OrthoDB" id="9795928at2"/>
<evidence type="ECO:0000259" key="11">
    <source>
        <dbReference type="Pfam" id="PF07715"/>
    </source>
</evidence>
<comment type="caution">
    <text evidence="12">The sequence shown here is derived from an EMBL/GenBank/DDBJ whole genome shotgun (WGS) entry which is preliminary data.</text>
</comment>
<reference evidence="12 13" key="1">
    <citation type="submission" date="2017-11" db="EMBL/GenBank/DDBJ databases">
        <title>Reclassification of Bisgaard taxon 5 as Caviibacterium pharyngocola gen. nov., sp. nov.</title>
        <authorList>
            <person name="Christensen H."/>
        </authorList>
    </citation>
    <scope>NUCLEOTIDE SEQUENCE [LARGE SCALE GENOMIC DNA]</scope>
    <source>
        <strain evidence="12 13">7_3</strain>
    </source>
</reference>
<dbReference type="GO" id="GO:0009279">
    <property type="term" value="C:cell outer membrane"/>
    <property type="evidence" value="ECO:0007669"/>
    <property type="project" value="UniProtKB-SubCell"/>
</dbReference>
<comment type="similarity">
    <text evidence="8 9">Belongs to the TonB-dependent receptor family.</text>
</comment>
<dbReference type="SUPFAM" id="SSF56935">
    <property type="entry name" value="Porins"/>
    <property type="match status" value="1"/>
</dbReference>
<feature type="domain" description="TonB-dependent receptor-like beta-barrel" evidence="10">
    <location>
        <begin position="322"/>
        <end position="808"/>
    </location>
</feature>
<evidence type="ECO:0000256" key="2">
    <source>
        <dbReference type="ARBA" id="ARBA00022448"/>
    </source>
</evidence>
<evidence type="ECO:0000256" key="3">
    <source>
        <dbReference type="ARBA" id="ARBA00022452"/>
    </source>
</evidence>
<dbReference type="Pfam" id="PF07715">
    <property type="entry name" value="Plug"/>
    <property type="match status" value="1"/>
</dbReference>
<evidence type="ECO:0000256" key="8">
    <source>
        <dbReference type="PROSITE-ProRule" id="PRU01360"/>
    </source>
</evidence>
<keyword evidence="5 9" id="KW-0798">TonB box</keyword>
<evidence type="ECO:0000256" key="9">
    <source>
        <dbReference type="RuleBase" id="RU003357"/>
    </source>
</evidence>
<keyword evidence="4 8" id="KW-0812">Transmembrane</keyword>
<dbReference type="InterPro" id="IPR012910">
    <property type="entry name" value="Plug_dom"/>
</dbReference>
<evidence type="ECO:0000256" key="7">
    <source>
        <dbReference type="ARBA" id="ARBA00023237"/>
    </source>
</evidence>
<dbReference type="Pfam" id="PF00593">
    <property type="entry name" value="TonB_dep_Rec_b-barrel"/>
    <property type="match status" value="1"/>
</dbReference>
<evidence type="ECO:0000256" key="1">
    <source>
        <dbReference type="ARBA" id="ARBA00004571"/>
    </source>
</evidence>
<evidence type="ECO:0000259" key="10">
    <source>
        <dbReference type="Pfam" id="PF00593"/>
    </source>
</evidence>
<comment type="subcellular location">
    <subcellularLocation>
        <location evidence="1 8">Cell outer membrane</location>
        <topology evidence="1 8">Multi-pass membrane protein</topology>
    </subcellularLocation>
</comment>
<dbReference type="EMBL" id="PHGZ01000013">
    <property type="protein sequence ID" value="PJG83101.1"/>
    <property type="molecule type" value="Genomic_DNA"/>
</dbReference>
<keyword evidence="13" id="KW-1185">Reference proteome</keyword>
<dbReference type="InterPro" id="IPR036942">
    <property type="entry name" value="Beta-barrel_TonB_sf"/>
</dbReference>
<dbReference type="RefSeq" id="WP_100296790.1">
    <property type="nucleotide sequence ID" value="NZ_PHGZ01000013.1"/>
</dbReference>
<dbReference type="PANTHER" id="PTHR30069">
    <property type="entry name" value="TONB-DEPENDENT OUTER MEMBRANE RECEPTOR"/>
    <property type="match status" value="1"/>
</dbReference>
<evidence type="ECO:0000256" key="6">
    <source>
        <dbReference type="ARBA" id="ARBA00023136"/>
    </source>
</evidence>
<dbReference type="GO" id="GO:0044718">
    <property type="term" value="P:siderophore transmembrane transport"/>
    <property type="evidence" value="ECO:0007669"/>
    <property type="project" value="TreeGrafter"/>
</dbReference>
<accession>A0A2M8RW31</accession>
<protein>
    <submittedName>
        <fullName evidence="12">TonB-dependent receptor</fullName>
    </submittedName>
</protein>
<proteinExistence type="inferred from homology"/>
<dbReference type="InterPro" id="IPR039426">
    <property type="entry name" value="TonB-dep_rcpt-like"/>
</dbReference>
<dbReference type="AlphaFoldDB" id="A0A2M8RW31"/>
<organism evidence="12 13">
    <name type="scientific">Caviibacterium pharyngocola</name>
    <dbReference type="NCBI Taxonomy" id="28159"/>
    <lineage>
        <taxon>Bacteria</taxon>
        <taxon>Pseudomonadati</taxon>
        <taxon>Pseudomonadota</taxon>
        <taxon>Gammaproteobacteria</taxon>
        <taxon>Pasteurellales</taxon>
        <taxon>Pasteurellaceae</taxon>
        <taxon>Caviibacterium</taxon>
    </lineage>
</organism>
<feature type="domain" description="TonB-dependent receptor plug" evidence="11">
    <location>
        <begin position="51"/>
        <end position="148"/>
    </location>
</feature>
<evidence type="ECO:0000313" key="13">
    <source>
        <dbReference type="Proteomes" id="UP000230282"/>
    </source>
</evidence>
<keyword evidence="2 8" id="KW-0813">Transport</keyword>
<evidence type="ECO:0000256" key="5">
    <source>
        <dbReference type="ARBA" id="ARBA00023077"/>
    </source>
</evidence>
<evidence type="ECO:0000256" key="4">
    <source>
        <dbReference type="ARBA" id="ARBA00022692"/>
    </source>
</evidence>
<dbReference type="InterPro" id="IPR037066">
    <property type="entry name" value="Plug_dom_sf"/>
</dbReference>
<gene>
    <name evidence="12" type="ORF">CVP04_07040</name>
</gene>
<keyword evidence="7 8" id="KW-0998">Cell outer membrane</keyword>
<keyword evidence="12" id="KW-0675">Receptor</keyword>
<name>A0A2M8RW31_9PAST</name>
<dbReference type="PANTHER" id="PTHR30069:SF40">
    <property type="entry name" value="TONB-DEPENDENT RECEPTOR NMB0964-RELATED"/>
    <property type="match status" value="1"/>
</dbReference>
<dbReference type="Proteomes" id="UP000230282">
    <property type="component" value="Unassembled WGS sequence"/>
</dbReference>
<dbReference type="GO" id="GO:0015344">
    <property type="term" value="F:siderophore uptake transmembrane transporter activity"/>
    <property type="evidence" value="ECO:0007669"/>
    <property type="project" value="TreeGrafter"/>
</dbReference>
<evidence type="ECO:0000313" key="12">
    <source>
        <dbReference type="EMBL" id="PJG83101.1"/>
    </source>
</evidence>
<sequence>MNKKNMLALLLFGGMGINVVNGQEVVLDEISVESKMDKISGSAVENSINLSDQIVSREKLSLASATLGNALSREIGVHSNPFGGGASSPIIRGQEGVRVKILQNGSDVIDMSTISPDHAVAADTLLAQRVELIRGPQTLLYATASQAGIINVADKRILAEMPKKGVEGEIYSRLDSVSKEKSLTVGFSFALNKNIALRLEGLQRHSDNYRVPGINLGETLKFVPDTHQRSKVGTVGLSFINDRGYIGVSYNHRQDRYGLPGHNHMLDNCSAHIYDVQKHSVLRRDYLLPYPHLMDDSDLISTIHFHCGTEVDSAKPHSHDNVYGHQHDHSSPGPWVDLISKRVDLKGEIKNPLKAIERMKFSLAYADYYHDEKGDGKAYISPNDNESLKARKQKDAQALFGKPLARFTNRGFNGRVEFYHQPLGSLTGGWGMQYQFQKTKVARLAPPMGLDDVPTTIGEREISERNPLVANTTKQWSLFGLEQWIYKDFMFEVAGRFEKQRIPINYDATLLKIYHKPGSEQPDLSTNKQAAFSSSVTGLWNFTSEDSIALNLSHNERLPTAKELYYYGKHLATNSFEYGNKNLNKERSNNIEITLAHSGEKLDYKLSVYQNRFKNYIHNENLYRSGNLYVRRYLQSQAKFQGIEGEINYHITPEHQVSLFGDYVRGRLFKLPTILGDKIYEKKCFINEWDEEECDYTVVGREQIQRPNRNAARVPPARLGIRLNSQFNENWSGFIEYTRVFKQSKISESIFTKEKEDDREDKVEGAKLDKIPVYEDATQGYHLVNLGATYHNQYNGVDYRISLHINNLLNQKIYIHNSFLPYVPQPGRNFILGLDMKF</sequence>
<dbReference type="Gene3D" id="2.170.130.10">
    <property type="entry name" value="TonB-dependent receptor, plug domain"/>
    <property type="match status" value="1"/>
</dbReference>
<dbReference type="PROSITE" id="PS52016">
    <property type="entry name" value="TONB_DEPENDENT_REC_3"/>
    <property type="match status" value="1"/>
</dbReference>
<keyword evidence="3 8" id="KW-1134">Transmembrane beta strand</keyword>
<dbReference type="InterPro" id="IPR000531">
    <property type="entry name" value="Beta-barrel_TonB"/>
</dbReference>
<keyword evidence="6 8" id="KW-0472">Membrane</keyword>